<feature type="compositionally biased region" description="Basic and acidic residues" evidence="1">
    <location>
        <begin position="502"/>
        <end position="521"/>
    </location>
</feature>
<gene>
    <name evidence="3" type="ORF">HPLM_LOCUS9299</name>
</gene>
<keyword evidence="4" id="KW-1185">Reference proteome</keyword>
<feature type="transmembrane region" description="Helical" evidence="2">
    <location>
        <begin position="714"/>
        <end position="735"/>
    </location>
</feature>
<keyword evidence="2" id="KW-1133">Transmembrane helix</keyword>
<feature type="transmembrane region" description="Helical" evidence="2">
    <location>
        <begin position="669"/>
        <end position="693"/>
    </location>
</feature>
<dbReference type="OMA" id="RSYSECH"/>
<name>A0A158QMV4_HAEPC</name>
<protein>
    <submittedName>
        <fullName evidence="5">CABIT domain-containing protein</fullName>
    </submittedName>
</protein>
<keyword evidence="2" id="KW-0472">Membrane</keyword>
<feature type="transmembrane region" description="Helical" evidence="2">
    <location>
        <begin position="585"/>
        <end position="606"/>
    </location>
</feature>
<reference evidence="3 4" key="2">
    <citation type="submission" date="2018-11" db="EMBL/GenBank/DDBJ databases">
        <authorList>
            <consortium name="Pathogen Informatics"/>
        </authorList>
    </citation>
    <scope>NUCLEOTIDE SEQUENCE [LARGE SCALE GENOMIC DNA]</scope>
    <source>
        <strain evidence="3 4">MHpl1</strain>
    </source>
</reference>
<organism evidence="5">
    <name type="scientific">Haemonchus placei</name>
    <name type="common">Barber's pole worm</name>
    <dbReference type="NCBI Taxonomy" id="6290"/>
    <lineage>
        <taxon>Eukaryota</taxon>
        <taxon>Metazoa</taxon>
        <taxon>Ecdysozoa</taxon>
        <taxon>Nematoda</taxon>
        <taxon>Chromadorea</taxon>
        <taxon>Rhabditida</taxon>
        <taxon>Rhabditina</taxon>
        <taxon>Rhabditomorpha</taxon>
        <taxon>Strongyloidea</taxon>
        <taxon>Trichostrongylidae</taxon>
        <taxon>Haemonchus</taxon>
    </lineage>
</organism>
<feature type="compositionally biased region" description="Acidic residues" evidence="1">
    <location>
        <begin position="548"/>
        <end position="558"/>
    </location>
</feature>
<sequence length="846" mass="96490">MRSNEVLEKGKVIAQLNHQKIRNRVMPVAVDFDQLIGEPRRVPGIGWAVPCDVVGLDSKKAKSVKVRFHPSLAELSRVDRSIANAALRDALKYLDALLENGEWTRHTVKTVDLRIGHLDRIAHFLTLRHPTLVVTHRSLDLMWSLHSEFPQTGSTTKLEKYVTEARCSLHNHSVATGVVAKVEKTAGEDGQEVEVLFEKPGLVRPILRLSLQKDPSYLQTGVIRQCWKLTNNDNSLCVTLPRAAQQAESIPLVVPQSVKLVVMEHQKEVPIMMEECQLRVDDLRRRLDESLTAFQRSSTRRDAKPRALHIVRQNNMETLIEISNPGERARFDRLMASSPLNVICCNGAAPAVATSPADSTDSGVAVSPLSSPVSGTKHSPFYQYSEQSRIGMRQRSASECVDWDGVVLKSILKKPQRTDRMSRSISESHHFTSDSMHLSLLMESTTEVDESDAHTDHESHMVVERKKRVSFSEKVQERRFRVGQCILTAAKKNERKRAYKKRKEERQRSLSEDEQNCETKENSTSSVDVDAEEKPGIRSERQDSGFVDGDENDYEDEEKEKIPTNEALINPEERWKNIVRQQREAVLLVLSIVLILFIFRGLNWILKFATIEWGSEIPTVGGDKFTSIELNFGIVKLMILLALLISLWYPIIRDCEDHIEGVFEEKYFFIAQLFDSYMTGLFYCIYPLFLLMVDINRMRYMAMRFIICRTAHTCISLVTALFALVPLALFTYQSFHLNSVAYFIYIVIVLAQEGVQFMFTQRNNPGGDDNTMNSPEQQIFNESIREQIETAKSNTIVEKEEVLRITPRPFIIDNSGEGVLSLENLDPCEWITVRSPFVFEMMSRLN</sequence>
<evidence type="ECO:0000313" key="5">
    <source>
        <dbReference type="WBParaSite" id="HPLM_0000930701-mRNA-1"/>
    </source>
</evidence>
<dbReference type="EMBL" id="UZAF01017033">
    <property type="protein sequence ID" value="VDO37115.1"/>
    <property type="molecule type" value="Genomic_DNA"/>
</dbReference>
<feature type="region of interest" description="Disordered" evidence="1">
    <location>
        <begin position="355"/>
        <end position="376"/>
    </location>
</feature>
<feature type="transmembrane region" description="Helical" evidence="2">
    <location>
        <begin position="627"/>
        <end position="649"/>
    </location>
</feature>
<dbReference type="WBParaSite" id="HPLM_0000930701-mRNA-1">
    <property type="protein sequence ID" value="HPLM_0000930701-mRNA-1"/>
    <property type="gene ID" value="HPLM_0000930701"/>
</dbReference>
<feature type="compositionally biased region" description="Polar residues" evidence="1">
    <location>
        <begin position="356"/>
        <end position="376"/>
    </location>
</feature>
<keyword evidence="2" id="KW-0812">Transmembrane</keyword>
<evidence type="ECO:0000313" key="4">
    <source>
        <dbReference type="Proteomes" id="UP000268014"/>
    </source>
</evidence>
<feature type="compositionally biased region" description="Basic and acidic residues" evidence="1">
    <location>
        <begin position="532"/>
        <end position="543"/>
    </location>
</feature>
<evidence type="ECO:0000256" key="1">
    <source>
        <dbReference type="SAM" id="MobiDB-lite"/>
    </source>
</evidence>
<accession>A0A158QMV4</accession>
<proteinExistence type="predicted"/>
<dbReference type="AlphaFoldDB" id="A0A158QMV4"/>
<feature type="transmembrane region" description="Helical" evidence="2">
    <location>
        <begin position="741"/>
        <end position="759"/>
    </location>
</feature>
<evidence type="ECO:0000256" key="2">
    <source>
        <dbReference type="SAM" id="Phobius"/>
    </source>
</evidence>
<evidence type="ECO:0000313" key="3">
    <source>
        <dbReference type="EMBL" id="VDO37115.1"/>
    </source>
</evidence>
<feature type="region of interest" description="Disordered" evidence="1">
    <location>
        <begin position="493"/>
        <end position="560"/>
    </location>
</feature>
<reference evidence="5" key="1">
    <citation type="submission" date="2016-04" db="UniProtKB">
        <authorList>
            <consortium name="WormBaseParasite"/>
        </authorList>
    </citation>
    <scope>IDENTIFICATION</scope>
</reference>
<dbReference type="OrthoDB" id="5868397at2759"/>
<dbReference type="Proteomes" id="UP000268014">
    <property type="component" value="Unassembled WGS sequence"/>
</dbReference>